<organism evidence="2 3">
    <name type="scientific">Metallococcus carri</name>
    <dbReference type="NCBI Taxonomy" id="1656884"/>
    <lineage>
        <taxon>Bacteria</taxon>
        <taxon>Bacillati</taxon>
        <taxon>Actinomycetota</taxon>
        <taxon>Actinomycetes</taxon>
        <taxon>Micrococcales</taxon>
        <taxon>Dermacoccaceae</taxon>
        <taxon>Metallococcus</taxon>
    </lineage>
</organism>
<feature type="signal peptide" evidence="1">
    <location>
        <begin position="1"/>
        <end position="34"/>
    </location>
</feature>
<accession>A0A967EEW5</accession>
<dbReference type="RefSeq" id="WP_166196448.1">
    <property type="nucleotide sequence ID" value="NZ_JAAOIV010000006.1"/>
</dbReference>
<gene>
    <name evidence="2" type="ORF">G9U51_09740</name>
</gene>
<dbReference type="AlphaFoldDB" id="A0A967EEW5"/>
<evidence type="ECO:0000256" key="1">
    <source>
        <dbReference type="SAM" id="SignalP"/>
    </source>
</evidence>
<keyword evidence="3" id="KW-1185">Reference proteome</keyword>
<sequence length="165" mass="18705">MKRSTTKKYAIRGSLIAGAIVPIVALTTMPHAAAATGWSGRTTGAYAIGTWTRSGSTYTMSYVLRDTRKDGHDVYVRFVPQYYDGDWGEWHSVGYPTVGYSERYNNRKGVNREVRGVASINIPKHFTWYQRRVATKVRMEMKVCREIKGVGKDNCAKYFTPAHRI</sequence>
<evidence type="ECO:0000313" key="3">
    <source>
        <dbReference type="Proteomes" id="UP000744769"/>
    </source>
</evidence>
<feature type="chain" id="PRO_5037630890" description="DUF3757 domain-containing protein" evidence="1">
    <location>
        <begin position="35"/>
        <end position="165"/>
    </location>
</feature>
<protein>
    <recommendedName>
        <fullName evidence="4">DUF3757 domain-containing protein</fullName>
    </recommendedName>
</protein>
<comment type="caution">
    <text evidence="2">The sequence shown here is derived from an EMBL/GenBank/DDBJ whole genome shotgun (WGS) entry which is preliminary data.</text>
</comment>
<reference evidence="2" key="1">
    <citation type="submission" date="2020-03" db="EMBL/GenBank/DDBJ databases">
        <title>Draft sequencing of Calidifontibacter sp. DB0510.</title>
        <authorList>
            <person name="Kim D.-U."/>
        </authorList>
    </citation>
    <scope>NUCLEOTIDE SEQUENCE</scope>
    <source>
        <strain evidence="2">DB0510</strain>
    </source>
</reference>
<evidence type="ECO:0000313" key="2">
    <source>
        <dbReference type="EMBL" id="NHN56056.1"/>
    </source>
</evidence>
<name>A0A967EEW5_9MICO</name>
<dbReference type="Proteomes" id="UP000744769">
    <property type="component" value="Unassembled WGS sequence"/>
</dbReference>
<proteinExistence type="predicted"/>
<evidence type="ECO:0008006" key="4">
    <source>
        <dbReference type="Google" id="ProtNLM"/>
    </source>
</evidence>
<dbReference type="EMBL" id="JAAOIV010000006">
    <property type="protein sequence ID" value="NHN56056.1"/>
    <property type="molecule type" value="Genomic_DNA"/>
</dbReference>
<keyword evidence="1" id="KW-0732">Signal</keyword>